<name>A0A0P1B5Y0_PLAHL</name>
<proteinExistence type="predicted"/>
<sequence length="87" mass="9816">MICLVFIHSHSTFHFHIQIGQEGQYWSVDATLQSCHEARGSITRAICYVRLTFLNDRFMVEPKVLAMGSGRNLSYLPTPGLASKDES</sequence>
<dbReference type="AlphaFoldDB" id="A0A0P1B5Y0"/>
<protein>
    <submittedName>
        <fullName evidence="1">Uncharacterized protein</fullName>
    </submittedName>
</protein>
<dbReference type="EMBL" id="CCYD01003101">
    <property type="protein sequence ID" value="CEG50239.1"/>
    <property type="molecule type" value="Genomic_DNA"/>
</dbReference>
<accession>A0A0P1B5Y0</accession>
<dbReference type="Proteomes" id="UP000054928">
    <property type="component" value="Unassembled WGS sequence"/>
</dbReference>
<evidence type="ECO:0000313" key="2">
    <source>
        <dbReference type="Proteomes" id="UP000054928"/>
    </source>
</evidence>
<organism evidence="1 2">
    <name type="scientific">Plasmopara halstedii</name>
    <name type="common">Downy mildew of sunflower</name>
    <dbReference type="NCBI Taxonomy" id="4781"/>
    <lineage>
        <taxon>Eukaryota</taxon>
        <taxon>Sar</taxon>
        <taxon>Stramenopiles</taxon>
        <taxon>Oomycota</taxon>
        <taxon>Peronosporomycetes</taxon>
        <taxon>Peronosporales</taxon>
        <taxon>Peronosporaceae</taxon>
        <taxon>Plasmopara</taxon>
    </lineage>
</organism>
<dbReference type="GeneID" id="36403018"/>
<keyword evidence="2" id="KW-1185">Reference proteome</keyword>
<evidence type="ECO:0000313" key="1">
    <source>
        <dbReference type="EMBL" id="CEG50239.1"/>
    </source>
</evidence>
<dbReference type="RefSeq" id="XP_024586608.1">
    <property type="nucleotide sequence ID" value="XM_024721517.1"/>
</dbReference>
<reference evidence="2" key="1">
    <citation type="submission" date="2014-09" db="EMBL/GenBank/DDBJ databases">
        <authorList>
            <person name="Sharma Rahul"/>
            <person name="Thines Marco"/>
        </authorList>
    </citation>
    <scope>NUCLEOTIDE SEQUENCE [LARGE SCALE GENOMIC DNA]</scope>
</reference>